<comment type="similarity">
    <text evidence="2">Belongs to the TsaE family.</text>
</comment>
<evidence type="ECO:0000256" key="10">
    <source>
        <dbReference type="ARBA" id="ARBA00032441"/>
    </source>
</evidence>
<evidence type="ECO:0000256" key="3">
    <source>
        <dbReference type="ARBA" id="ARBA00019010"/>
    </source>
</evidence>
<gene>
    <name evidence="11" type="ORF">GCM10011531_15420</name>
</gene>
<dbReference type="GO" id="GO:0005737">
    <property type="term" value="C:cytoplasm"/>
    <property type="evidence" value="ECO:0007669"/>
    <property type="project" value="UniProtKB-SubCell"/>
</dbReference>
<proteinExistence type="inferred from homology"/>
<protein>
    <recommendedName>
        <fullName evidence="3">tRNA threonylcarbamoyladenosine biosynthesis protein TsaE</fullName>
    </recommendedName>
    <alternativeName>
        <fullName evidence="10">t(6)A37 threonylcarbamoyladenosine biosynthesis protein TsaE</fullName>
    </alternativeName>
</protein>
<comment type="subcellular location">
    <subcellularLocation>
        <location evidence="1">Cytoplasm</location>
    </subcellularLocation>
</comment>
<dbReference type="NCBIfam" id="TIGR00150">
    <property type="entry name" value="T6A_YjeE"/>
    <property type="match status" value="1"/>
</dbReference>
<evidence type="ECO:0000256" key="9">
    <source>
        <dbReference type="ARBA" id="ARBA00022842"/>
    </source>
</evidence>
<evidence type="ECO:0000256" key="4">
    <source>
        <dbReference type="ARBA" id="ARBA00022490"/>
    </source>
</evidence>
<evidence type="ECO:0000256" key="1">
    <source>
        <dbReference type="ARBA" id="ARBA00004496"/>
    </source>
</evidence>
<dbReference type="PANTHER" id="PTHR33540:SF2">
    <property type="entry name" value="TRNA THREONYLCARBAMOYLADENOSINE BIOSYNTHESIS PROTEIN TSAE"/>
    <property type="match status" value="1"/>
</dbReference>
<dbReference type="EMBL" id="BMIC01000002">
    <property type="protein sequence ID" value="GFZ85228.1"/>
    <property type="molecule type" value="Genomic_DNA"/>
</dbReference>
<dbReference type="GO" id="GO:0046872">
    <property type="term" value="F:metal ion binding"/>
    <property type="evidence" value="ECO:0007669"/>
    <property type="project" value="UniProtKB-KW"/>
</dbReference>
<evidence type="ECO:0000313" key="11">
    <source>
        <dbReference type="EMBL" id="GFZ85228.1"/>
    </source>
</evidence>
<keyword evidence="12" id="KW-1185">Reference proteome</keyword>
<keyword evidence="7" id="KW-0547">Nucleotide-binding</keyword>
<keyword evidence="9" id="KW-0460">Magnesium</keyword>
<organism evidence="11 12">
    <name type="scientific">Aquaticitalea lipolytica</name>
    <dbReference type="NCBI Taxonomy" id="1247562"/>
    <lineage>
        <taxon>Bacteria</taxon>
        <taxon>Pseudomonadati</taxon>
        <taxon>Bacteroidota</taxon>
        <taxon>Flavobacteriia</taxon>
        <taxon>Flavobacteriales</taxon>
        <taxon>Flavobacteriaceae</taxon>
        <taxon>Aquaticitalea</taxon>
    </lineage>
</organism>
<evidence type="ECO:0000313" key="12">
    <source>
        <dbReference type="Proteomes" id="UP000598120"/>
    </source>
</evidence>
<sequence length="151" mass="17392">MEITYNIQDITTVAEAVIKQLTSKTILMYGDMGVGKTTFIKSFVKALKSDDDVTSPTFSIVNEYVTPSDKVFHFDLYRIKDENEALQFGIEDYLYSNNWIIIEWPDRIENLYPNNANTITITQNKDNSRTLKLSHNISLTQQNAIKLQKTE</sequence>
<evidence type="ECO:0000256" key="2">
    <source>
        <dbReference type="ARBA" id="ARBA00007599"/>
    </source>
</evidence>
<dbReference type="PANTHER" id="PTHR33540">
    <property type="entry name" value="TRNA THREONYLCARBAMOYLADENOSINE BIOSYNTHESIS PROTEIN TSAE"/>
    <property type="match status" value="1"/>
</dbReference>
<dbReference type="InterPro" id="IPR003442">
    <property type="entry name" value="T6A_TsaE"/>
</dbReference>
<keyword evidence="5" id="KW-0819">tRNA processing</keyword>
<dbReference type="RefSeq" id="WP_188605781.1">
    <property type="nucleotide sequence ID" value="NZ_BMIC01000002.1"/>
</dbReference>
<reference evidence="11 12" key="1">
    <citation type="journal article" date="2014" name="Int. J. Syst. Evol. Microbiol.">
        <title>Complete genome sequence of Corynebacterium casei LMG S-19264T (=DSM 44701T), isolated from a smear-ripened cheese.</title>
        <authorList>
            <consortium name="US DOE Joint Genome Institute (JGI-PGF)"/>
            <person name="Walter F."/>
            <person name="Albersmeier A."/>
            <person name="Kalinowski J."/>
            <person name="Ruckert C."/>
        </authorList>
    </citation>
    <scope>NUCLEOTIDE SEQUENCE [LARGE SCALE GENOMIC DNA]</scope>
    <source>
        <strain evidence="11 12">CGMCC 1.15295</strain>
    </source>
</reference>
<dbReference type="AlphaFoldDB" id="A0A8J2TPY5"/>
<keyword evidence="4" id="KW-0963">Cytoplasm</keyword>
<dbReference type="InterPro" id="IPR027417">
    <property type="entry name" value="P-loop_NTPase"/>
</dbReference>
<evidence type="ECO:0000256" key="7">
    <source>
        <dbReference type="ARBA" id="ARBA00022741"/>
    </source>
</evidence>
<name>A0A8J2TPY5_9FLAO</name>
<dbReference type="SUPFAM" id="SSF52540">
    <property type="entry name" value="P-loop containing nucleoside triphosphate hydrolases"/>
    <property type="match status" value="1"/>
</dbReference>
<keyword evidence="8" id="KW-0067">ATP-binding</keyword>
<dbReference type="GO" id="GO:0005524">
    <property type="term" value="F:ATP binding"/>
    <property type="evidence" value="ECO:0007669"/>
    <property type="project" value="UniProtKB-KW"/>
</dbReference>
<dbReference type="GO" id="GO:0002949">
    <property type="term" value="P:tRNA threonylcarbamoyladenosine modification"/>
    <property type="evidence" value="ECO:0007669"/>
    <property type="project" value="InterPro"/>
</dbReference>
<keyword evidence="6" id="KW-0479">Metal-binding</keyword>
<dbReference type="Proteomes" id="UP000598120">
    <property type="component" value="Unassembled WGS sequence"/>
</dbReference>
<evidence type="ECO:0000256" key="8">
    <source>
        <dbReference type="ARBA" id="ARBA00022840"/>
    </source>
</evidence>
<accession>A0A8J2TPY5</accession>
<comment type="caution">
    <text evidence="11">The sequence shown here is derived from an EMBL/GenBank/DDBJ whole genome shotgun (WGS) entry which is preliminary data.</text>
</comment>
<evidence type="ECO:0000256" key="5">
    <source>
        <dbReference type="ARBA" id="ARBA00022694"/>
    </source>
</evidence>
<dbReference type="Pfam" id="PF02367">
    <property type="entry name" value="TsaE"/>
    <property type="match status" value="1"/>
</dbReference>
<evidence type="ECO:0000256" key="6">
    <source>
        <dbReference type="ARBA" id="ARBA00022723"/>
    </source>
</evidence>
<dbReference type="Gene3D" id="3.40.50.300">
    <property type="entry name" value="P-loop containing nucleotide triphosphate hydrolases"/>
    <property type="match status" value="1"/>
</dbReference>